<evidence type="ECO:0000256" key="6">
    <source>
        <dbReference type="SAM" id="Phobius"/>
    </source>
</evidence>
<comment type="subcellular location">
    <subcellularLocation>
        <location evidence="1">Cell membrane</location>
        <topology evidence="1">Multi-pass membrane protein</topology>
    </subcellularLocation>
</comment>
<keyword evidence="3 6" id="KW-0812">Transmembrane</keyword>
<protein>
    <recommendedName>
        <fullName evidence="7">Cardiolipin synthase N-terminal domain-containing protein</fullName>
    </recommendedName>
</protein>
<reference evidence="8 9" key="1">
    <citation type="submission" date="2017-06" db="EMBL/GenBank/DDBJ databases">
        <authorList>
            <consortium name="Pathogen Informatics"/>
        </authorList>
    </citation>
    <scope>NUCLEOTIDE SEQUENCE [LARGE SCALE GENOMIC DNA]</scope>
    <source>
        <strain evidence="8 9">NCTC12149</strain>
    </source>
</reference>
<name>A0AAJ4XCF7_9SPHI</name>
<dbReference type="RefSeq" id="WP_093097174.1">
    <property type="nucleotide sequence ID" value="NZ_FNGK01000001.1"/>
</dbReference>
<evidence type="ECO:0000256" key="3">
    <source>
        <dbReference type="ARBA" id="ARBA00022692"/>
    </source>
</evidence>
<accession>A0AAJ4XCF7</accession>
<keyword evidence="4 6" id="KW-1133">Transmembrane helix</keyword>
<evidence type="ECO:0000313" key="8">
    <source>
        <dbReference type="EMBL" id="SNV51480.1"/>
    </source>
</evidence>
<dbReference type="InterPro" id="IPR027379">
    <property type="entry name" value="CLS_N"/>
</dbReference>
<sequence>MNLLFLGSLLASAIWILMLFITVFSIYHIVTNRDLSSGQRVIWILVVLVFNVIGSIIYLALNNSKKAA</sequence>
<dbReference type="AlphaFoldDB" id="A0AAJ4XCF7"/>
<dbReference type="Pfam" id="PF13396">
    <property type="entry name" value="PLDc_N"/>
    <property type="match status" value="1"/>
</dbReference>
<dbReference type="KEGG" id="smiz:4412673_02411"/>
<keyword evidence="5 6" id="KW-0472">Membrane</keyword>
<evidence type="ECO:0000256" key="2">
    <source>
        <dbReference type="ARBA" id="ARBA00022475"/>
    </source>
</evidence>
<evidence type="ECO:0000259" key="7">
    <source>
        <dbReference type="Pfam" id="PF13396"/>
    </source>
</evidence>
<dbReference type="GO" id="GO:0005886">
    <property type="term" value="C:plasma membrane"/>
    <property type="evidence" value="ECO:0007669"/>
    <property type="project" value="UniProtKB-SubCell"/>
</dbReference>
<evidence type="ECO:0000313" key="9">
    <source>
        <dbReference type="Proteomes" id="UP000215355"/>
    </source>
</evidence>
<proteinExistence type="predicted"/>
<dbReference type="EMBL" id="LT906468">
    <property type="protein sequence ID" value="SNV51480.1"/>
    <property type="molecule type" value="Genomic_DNA"/>
</dbReference>
<evidence type="ECO:0000256" key="4">
    <source>
        <dbReference type="ARBA" id="ARBA00022989"/>
    </source>
</evidence>
<dbReference type="Proteomes" id="UP000215355">
    <property type="component" value="Chromosome 1"/>
</dbReference>
<evidence type="ECO:0000256" key="5">
    <source>
        <dbReference type="ARBA" id="ARBA00023136"/>
    </source>
</evidence>
<gene>
    <name evidence="8" type="ORF">SAMEA4412673_02411</name>
</gene>
<feature type="domain" description="Cardiolipin synthase N-terminal" evidence="7">
    <location>
        <begin position="21"/>
        <end position="60"/>
    </location>
</feature>
<keyword evidence="2" id="KW-1003">Cell membrane</keyword>
<evidence type="ECO:0000256" key="1">
    <source>
        <dbReference type="ARBA" id="ARBA00004651"/>
    </source>
</evidence>
<organism evidence="8 9">
    <name type="scientific">Sphingobacterium mizutaii</name>
    <dbReference type="NCBI Taxonomy" id="1010"/>
    <lineage>
        <taxon>Bacteria</taxon>
        <taxon>Pseudomonadati</taxon>
        <taxon>Bacteroidota</taxon>
        <taxon>Sphingobacteriia</taxon>
        <taxon>Sphingobacteriales</taxon>
        <taxon>Sphingobacteriaceae</taxon>
        <taxon>Sphingobacterium</taxon>
    </lineage>
</organism>
<feature type="transmembrane region" description="Helical" evidence="6">
    <location>
        <begin position="41"/>
        <end position="61"/>
    </location>
</feature>